<dbReference type="InterPro" id="IPR000182">
    <property type="entry name" value="GNAT_dom"/>
</dbReference>
<dbReference type="Gene3D" id="3.40.630.30">
    <property type="match status" value="1"/>
</dbReference>
<keyword evidence="4" id="KW-0156">Chromatin regulator</keyword>
<dbReference type="RefSeq" id="XP_017778051.1">
    <property type="nucleotide sequence ID" value="XM_017922562.1"/>
</dbReference>
<dbReference type="SUPFAM" id="SSF55729">
    <property type="entry name" value="Acyl-CoA N-acyltransferases (Nat)"/>
    <property type="match status" value="1"/>
</dbReference>
<accession>A0ABM1MU00</accession>
<feature type="domain" description="N-acetyltransferase" evidence="11">
    <location>
        <begin position="32"/>
        <end position="202"/>
    </location>
</feature>
<dbReference type="RefSeq" id="XP_017778050.1">
    <property type="nucleotide sequence ID" value="XM_017922561.1"/>
</dbReference>
<comment type="catalytic activity">
    <reaction evidence="10">
        <text>N-terminal L-methionyl-[transmembrane protein] + acetyl-CoA = N-terminal N(alpha)-acetyl-L-methionyl-[transmembrane protein] + CoA + H(+)</text>
        <dbReference type="Rhea" id="RHEA:50604"/>
        <dbReference type="Rhea" id="RHEA-COMP:12745"/>
        <dbReference type="Rhea" id="RHEA-COMP:12746"/>
        <dbReference type="ChEBI" id="CHEBI:15378"/>
        <dbReference type="ChEBI" id="CHEBI:57287"/>
        <dbReference type="ChEBI" id="CHEBI:57288"/>
        <dbReference type="ChEBI" id="CHEBI:64731"/>
        <dbReference type="ChEBI" id="CHEBI:133414"/>
        <dbReference type="EC" id="2.3.1.259"/>
    </reaction>
</comment>
<dbReference type="GeneID" id="108563781"/>
<evidence type="ECO:0000256" key="7">
    <source>
        <dbReference type="ARBA" id="ARBA00026111"/>
    </source>
</evidence>
<evidence type="ECO:0000313" key="13">
    <source>
        <dbReference type="RefSeq" id="XP_017778050.1"/>
    </source>
</evidence>
<dbReference type="PROSITE" id="PS51186">
    <property type="entry name" value="GNAT"/>
    <property type="match status" value="1"/>
</dbReference>
<proteinExistence type="inferred from homology"/>
<evidence type="ECO:0000256" key="4">
    <source>
        <dbReference type="ARBA" id="ARBA00022853"/>
    </source>
</evidence>
<evidence type="ECO:0000259" key="11">
    <source>
        <dbReference type="PROSITE" id="PS51186"/>
    </source>
</evidence>
<keyword evidence="3" id="KW-0159">Chromosome partition</keyword>
<evidence type="ECO:0000313" key="12">
    <source>
        <dbReference type="Proteomes" id="UP000695000"/>
    </source>
</evidence>
<comment type="similarity">
    <text evidence="6">Belongs to the acetyltransferase family. NAA60 subfamily.</text>
</comment>
<sequence>MAGFSWYQNNGRDSVEHFVGNGRVPLYSLADVQLRFLCPNDLDEVRALCQDWFPIEYPLSWYEEITSSTSRFYALAAVYNHVIIGLIVAEIKPYASLNTEDTGILAKSFIKSCDVGYILSLGVDKEYRRNGIASLLLDSLIKYLTTNEKKRIKAVFLHVLTTNSAAIMFYESRKFKLHCFLPYYYSIKGRCKDGFTYVLYINGGHPPWTFVDYVKFVCKTVVRGGGIFPWILNSFSRFFYWSVANEEQEHSEH</sequence>
<evidence type="ECO:0000256" key="2">
    <source>
        <dbReference type="ARBA" id="ARBA00022679"/>
    </source>
</evidence>
<evidence type="ECO:0000313" key="14">
    <source>
        <dbReference type="RefSeq" id="XP_017778051.1"/>
    </source>
</evidence>
<dbReference type="InterPro" id="IPR045141">
    <property type="entry name" value="NAA60-like"/>
</dbReference>
<reference evidence="13 14" key="1">
    <citation type="submission" date="2025-05" db="UniProtKB">
        <authorList>
            <consortium name="RefSeq"/>
        </authorList>
    </citation>
    <scope>IDENTIFICATION</scope>
    <source>
        <tissue evidence="13 14">Whole Larva</tissue>
    </source>
</reference>
<dbReference type="EC" id="2.3.1.48" evidence="1"/>
<protein>
    <recommendedName>
        <fullName evidence="8">N-alpha-acetyltransferase 60</fullName>
        <ecNumber evidence="7">2.3.1.259</ecNumber>
        <ecNumber evidence="1">2.3.1.48</ecNumber>
    </recommendedName>
</protein>
<comment type="catalytic activity">
    <reaction evidence="9">
        <text>L-lysyl-[protein] + acetyl-CoA = N(6)-acetyl-L-lysyl-[protein] + CoA + H(+)</text>
        <dbReference type="Rhea" id="RHEA:45948"/>
        <dbReference type="Rhea" id="RHEA-COMP:9752"/>
        <dbReference type="Rhea" id="RHEA-COMP:10731"/>
        <dbReference type="ChEBI" id="CHEBI:15378"/>
        <dbReference type="ChEBI" id="CHEBI:29969"/>
        <dbReference type="ChEBI" id="CHEBI:57287"/>
        <dbReference type="ChEBI" id="CHEBI:57288"/>
        <dbReference type="ChEBI" id="CHEBI:61930"/>
        <dbReference type="EC" id="2.3.1.48"/>
    </reaction>
</comment>
<dbReference type="PANTHER" id="PTHR14744:SF15">
    <property type="entry name" value="N-ALPHA-ACETYLTRANSFERASE 60"/>
    <property type="match status" value="1"/>
</dbReference>
<gene>
    <name evidence="13 14" type="primary">LOC108563781</name>
</gene>
<evidence type="ECO:0000256" key="6">
    <source>
        <dbReference type="ARBA" id="ARBA00025774"/>
    </source>
</evidence>
<organism evidence="12 13">
    <name type="scientific">Nicrophorus vespilloides</name>
    <name type="common">Boreal carrion beetle</name>
    <dbReference type="NCBI Taxonomy" id="110193"/>
    <lineage>
        <taxon>Eukaryota</taxon>
        <taxon>Metazoa</taxon>
        <taxon>Ecdysozoa</taxon>
        <taxon>Arthropoda</taxon>
        <taxon>Hexapoda</taxon>
        <taxon>Insecta</taxon>
        <taxon>Pterygota</taxon>
        <taxon>Neoptera</taxon>
        <taxon>Endopterygota</taxon>
        <taxon>Coleoptera</taxon>
        <taxon>Polyphaga</taxon>
        <taxon>Staphyliniformia</taxon>
        <taxon>Silphidae</taxon>
        <taxon>Nicrophorinae</taxon>
        <taxon>Nicrophorus</taxon>
    </lineage>
</organism>
<evidence type="ECO:0000256" key="8">
    <source>
        <dbReference type="ARBA" id="ARBA00026144"/>
    </source>
</evidence>
<dbReference type="Pfam" id="PF00583">
    <property type="entry name" value="Acetyltransf_1"/>
    <property type="match status" value="1"/>
</dbReference>
<dbReference type="PANTHER" id="PTHR14744">
    <property type="entry name" value="N-ALPHA-ACETYLTRANSFERASE 60"/>
    <property type="match status" value="1"/>
</dbReference>
<evidence type="ECO:0000256" key="3">
    <source>
        <dbReference type="ARBA" id="ARBA00022829"/>
    </source>
</evidence>
<keyword evidence="12" id="KW-1185">Reference proteome</keyword>
<evidence type="ECO:0000256" key="10">
    <source>
        <dbReference type="ARBA" id="ARBA00048848"/>
    </source>
</evidence>
<dbReference type="EC" id="2.3.1.259" evidence="7"/>
<keyword evidence="2" id="KW-0808">Transferase</keyword>
<dbReference type="Proteomes" id="UP000695000">
    <property type="component" value="Unplaced"/>
</dbReference>
<evidence type="ECO:0000256" key="9">
    <source>
        <dbReference type="ARBA" id="ARBA00048017"/>
    </source>
</evidence>
<name>A0ABM1MU00_NICVS</name>
<dbReference type="CDD" id="cd04301">
    <property type="entry name" value="NAT_SF"/>
    <property type="match status" value="1"/>
</dbReference>
<dbReference type="InterPro" id="IPR016181">
    <property type="entry name" value="Acyl_CoA_acyltransferase"/>
</dbReference>
<keyword evidence="5" id="KW-0012">Acyltransferase</keyword>
<evidence type="ECO:0000256" key="1">
    <source>
        <dbReference type="ARBA" id="ARBA00013184"/>
    </source>
</evidence>
<evidence type="ECO:0000256" key="5">
    <source>
        <dbReference type="ARBA" id="ARBA00023315"/>
    </source>
</evidence>